<evidence type="ECO:0000256" key="1">
    <source>
        <dbReference type="SAM" id="MobiDB-lite"/>
    </source>
</evidence>
<gene>
    <name evidence="2" type="ORF">AVDCRST_MAG30-3124</name>
</gene>
<feature type="compositionally biased region" description="Low complexity" evidence="1">
    <location>
        <begin position="104"/>
        <end position="122"/>
    </location>
</feature>
<accession>A0A6J4TG34</accession>
<feature type="compositionally biased region" description="Basic residues" evidence="1">
    <location>
        <begin position="75"/>
        <end position="94"/>
    </location>
</feature>
<feature type="non-terminal residue" evidence="2">
    <location>
        <position position="1"/>
    </location>
</feature>
<dbReference type="AlphaFoldDB" id="A0A6J4TG34"/>
<name>A0A6J4TG34_9ACTN</name>
<organism evidence="2">
    <name type="scientific">uncultured Solirubrobacteraceae bacterium</name>
    <dbReference type="NCBI Taxonomy" id="1162706"/>
    <lineage>
        <taxon>Bacteria</taxon>
        <taxon>Bacillati</taxon>
        <taxon>Actinomycetota</taxon>
        <taxon>Thermoleophilia</taxon>
        <taxon>Solirubrobacterales</taxon>
        <taxon>Solirubrobacteraceae</taxon>
        <taxon>environmental samples</taxon>
    </lineage>
</organism>
<feature type="region of interest" description="Disordered" evidence="1">
    <location>
        <begin position="1"/>
        <end position="146"/>
    </location>
</feature>
<feature type="compositionally biased region" description="Basic and acidic residues" evidence="1">
    <location>
        <begin position="14"/>
        <end position="32"/>
    </location>
</feature>
<proteinExistence type="predicted"/>
<reference evidence="2" key="1">
    <citation type="submission" date="2020-02" db="EMBL/GenBank/DDBJ databases">
        <authorList>
            <person name="Meier V. D."/>
        </authorList>
    </citation>
    <scope>NUCLEOTIDE SEQUENCE</scope>
    <source>
        <strain evidence="2">AVDCRST_MAG30</strain>
    </source>
</reference>
<feature type="non-terminal residue" evidence="2">
    <location>
        <position position="146"/>
    </location>
</feature>
<dbReference type="EMBL" id="CADCVS010000402">
    <property type="protein sequence ID" value="CAA9522390.1"/>
    <property type="molecule type" value="Genomic_DNA"/>
</dbReference>
<sequence>VTPSPDHPVRPRRAPRDARRDRRGRAGGDAQRRHARGAGGRRDDPEGQVAHLHRAGARRREGLRARLPLEGQAPRRAHLRGRVGRPGRPRRRRPLPLQAPLPRLPRLLAQPAGPLLLAGAPHPLREPPHEGLPPGGPGLRAGRRAV</sequence>
<protein>
    <submittedName>
        <fullName evidence="2">Uncharacterized protein</fullName>
    </submittedName>
</protein>
<evidence type="ECO:0000313" key="2">
    <source>
        <dbReference type="EMBL" id="CAA9522390.1"/>
    </source>
</evidence>